<feature type="chain" id="PRO_5003314160" evidence="1">
    <location>
        <begin position="30"/>
        <end position="816"/>
    </location>
</feature>
<protein>
    <submittedName>
        <fullName evidence="4">Glucan 1,4-alpha-glucosidase</fullName>
        <ecNumber evidence="4">3.2.1.3</ecNumber>
    </submittedName>
</protein>
<dbReference type="InterPro" id="IPR014718">
    <property type="entry name" value="GH-type_carb-bd"/>
</dbReference>
<accession>F4QJ81</accession>
<dbReference type="HOGENOM" id="CLU_010471_0_0_5"/>
<evidence type="ECO:0000256" key="1">
    <source>
        <dbReference type="SAM" id="SignalP"/>
    </source>
</evidence>
<dbReference type="InterPro" id="IPR015220">
    <property type="entry name" value="Glucodextranase_N"/>
</dbReference>
<dbReference type="OrthoDB" id="9806081at2"/>
<dbReference type="EC" id="3.2.1.3" evidence="4"/>
<dbReference type="GO" id="GO:0030246">
    <property type="term" value="F:carbohydrate binding"/>
    <property type="evidence" value="ECO:0007669"/>
    <property type="project" value="InterPro"/>
</dbReference>
<keyword evidence="4" id="KW-0326">Glycosidase</keyword>
<dbReference type="GO" id="GO:0004339">
    <property type="term" value="F:glucan 1,4-alpha-glucosidase activity"/>
    <property type="evidence" value="ECO:0007669"/>
    <property type="project" value="UniProtKB-EC"/>
</dbReference>
<evidence type="ECO:0000313" key="4">
    <source>
        <dbReference type="EMBL" id="EGF91912.1"/>
    </source>
</evidence>
<dbReference type="InterPro" id="IPR008928">
    <property type="entry name" value="6-hairpin_glycosidase_sf"/>
</dbReference>
<gene>
    <name evidence="4" type="ORF">ABI_03440</name>
</gene>
<dbReference type="RefSeq" id="WP_006271080.1">
    <property type="nucleotide sequence ID" value="NZ_GL883077.1"/>
</dbReference>
<name>F4QJ81_9CAUL</name>
<dbReference type="AlphaFoldDB" id="F4QJ81"/>
<dbReference type="STRING" id="715226.ABI_03440"/>
<proteinExistence type="predicted"/>
<dbReference type="InterPro" id="IPR006425">
    <property type="entry name" value="Glucoamylase_bac"/>
</dbReference>
<dbReference type="InterPro" id="IPR011613">
    <property type="entry name" value="GH15-like"/>
</dbReference>
<reference evidence="5" key="1">
    <citation type="submission" date="2011-03" db="EMBL/GenBank/DDBJ databases">
        <title>Draft genome sequence of Brevundimonas diminuta.</title>
        <authorList>
            <person name="Brown P.J.B."/>
            <person name="Buechlein A."/>
            <person name="Hemmerich C."/>
            <person name="Brun Y.V."/>
        </authorList>
    </citation>
    <scope>NUCLEOTIDE SEQUENCE [LARGE SCALE GENOMIC DNA]</scope>
    <source>
        <strain evidence="5">C19</strain>
    </source>
</reference>
<feature type="domain" description="GH15-like" evidence="2">
    <location>
        <begin position="347"/>
        <end position="792"/>
    </location>
</feature>
<dbReference type="GO" id="GO:0016757">
    <property type="term" value="F:glycosyltransferase activity"/>
    <property type="evidence" value="ECO:0007669"/>
    <property type="project" value="UniProtKB-ARBA"/>
</dbReference>
<dbReference type="SUPFAM" id="SSF48208">
    <property type="entry name" value="Six-hairpin glycosidases"/>
    <property type="match status" value="1"/>
</dbReference>
<dbReference type="PANTHER" id="PTHR31616:SF0">
    <property type="entry name" value="GLUCAN 1,4-ALPHA-GLUCOSIDASE"/>
    <property type="match status" value="1"/>
</dbReference>
<dbReference type="Pfam" id="PF00723">
    <property type="entry name" value="Glyco_hydro_15"/>
    <property type="match status" value="1"/>
</dbReference>
<dbReference type="eggNOG" id="COG3387">
    <property type="taxonomic scope" value="Bacteria"/>
</dbReference>
<dbReference type="GO" id="GO:0005975">
    <property type="term" value="P:carbohydrate metabolic process"/>
    <property type="evidence" value="ECO:0007669"/>
    <property type="project" value="InterPro"/>
</dbReference>
<sequence>MSKRISSWWAAAVSLIALTAAGFAAPGFAAEDEVIPNHNPTLNAGGKATDGPGKPSPWAYAAKTGIGTSYEAYKNFQFTDKAATGKVSKVWFSLADGIVTETMYGLIHHAQIREMQIAVTGDGWTAFEKTDTTSQIAYIHTDKDGRPLSPAYRLTNTDKQGRFVIIKEIFTDPDHQTLVTRVTVKALKGPVTPWVVLDPSAANTSGDDEGKANVDVLSAWQGKVALAMTASVPFKKASVGYTGVTDGLKDLSNHQQLFALHSTAEHKGNIVLLGQLPVVTKSSTFDLFVGFGADADAAFDEAQATRKTGYAKTLANYNGTGAAIGWEDYLASLSELKSLVPVSEDNGKLLYASALTLKVQEDKTKAGGLIASLSNPWGDTVYTDVSATGYKGVWPRDFYQVAMAMAALGDRETPVAAYRYLPTVQVTKDTPGNTGATGWFLQKAHVDGTPEWVGIQLDQTAMPILLGARLAELNLISKDELLSSYSSMLKPAAEFLSRGGTIGLDWNHATITPPYAQQERWEEQEGHSPSTTAALIAGLAAAADIATEAGDTAGAAEFSAKAADYSQKLEQRLFTTSGKIRGADKPASYYLRISRSDDANNPGVQDERNGRAGLASDLMVDQGFIELVRYGVRKADDAHIVQSLTIIDDQNLPENLRVRYDFKFAGSDVAVPGFRRYGNDGYGDRTEGGNYSVNGQMHPSQRGRIWPIFTGERGHYDLAVAAMKPGGATQGDVDAIRGVYVKGMELFANDGLMIPEQVFDGIGSNQPHNYVLGEGIDGATPLAWSHAEYVKLLRSLRDKQVWDRSPSAYAKFAGQQ</sequence>
<keyword evidence="4" id="KW-0378">Hydrolase</keyword>
<dbReference type="NCBIfam" id="TIGR01535">
    <property type="entry name" value="glucan_glucosid"/>
    <property type="match status" value="1"/>
</dbReference>
<evidence type="ECO:0000313" key="5">
    <source>
        <dbReference type="Proteomes" id="UP000006512"/>
    </source>
</evidence>
<evidence type="ECO:0000259" key="3">
    <source>
        <dbReference type="Pfam" id="PF09137"/>
    </source>
</evidence>
<evidence type="ECO:0000259" key="2">
    <source>
        <dbReference type="Pfam" id="PF00723"/>
    </source>
</evidence>
<keyword evidence="1" id="KW-0732">Signal</keyword>
<dbReference type="InterPro" id="IPR011013">
    <property type="entry name" value="Gal_mutarotase_sf_dom"/>
</dbReference>
<organism evidence="4 5">
    <name type="scientific">Asticcacaulis biprosthecium C19</name>
    <dbReference type="NCBI Taxonomy" id="715226"/>
    <lineage>
        <taxon>Bacteria</taxon>
        <taxon>Pseudomonadati</taxon>
        <taxon>Pseudomonadota</taxon>
        <taxon>Alphaproteobacteria</taxon>
        <taxon>Caulobacterales</taxon>
        <taxon>Caulobacteraceae</taxon>
        <taxon>Asticcacaulis</taxon>
    </lineage>
</organism>
<dbReference type="EMBL" id="GL883077">
    <property type="protein sequence ID" value="EGF91912.1"/>
    <property type="molecule type" value="Genomic_DNA"/>
</dbReference>
<dbReference type="CDD" id="cd07430">
    <property type="entry name" value="GH15_N"/>
    <property type="match status" value="1"/>
</dbReference>
<dbReference type="Proteomes" id="UP000006512">
    <property type="component" value="Unassembled WGS sequence"/>
</dbReference>
<feature type="domain" description="Glucodextranase N-terminal" evidence="3">
    <location>
        <begin position="48"/>
        <end position="330"/>
    </location>
</feature>
<dbReference type="Pfam" id="PF09137">
    <property type="entry name" value="Glucodextran_N"/>
    <property type="match status" value="1"/>
</dbReference>
<dbReference type="SUPFAM" id="SSF74650">
    <property type="entry name" value="Galactose mutarotase-like"/>
    <property type="match status" value="1"/>
</dbReference>
<dbReference type="InterPro" id="IPR012341">
    <property type="entry name" value="6hp_glycosidase-like_sf"/>
</dbReference>
<dbReference type="Gene3D" id="1.50.10.10">
    <property type="match status" value="1"/>
</dbReference>
<dbReference type="Gene3D" id="2.70.98.10">
    <property type="match status" value="1"/>
</dbReference>
<keyword evidence="5" id="KW-1185">Reference proteome</keyword>
<feature type="signal peptide" evidence="1">
    <location>
        <begin position="1"/>
        <end position="29"/>
    </location>
</feature>
<dbReference type="PANTHER" id="PTHR31616">
    <property type="entry name" value="TREHALASE"/>
    <property type="match status" value="1"/>
</dbReference>